<evidence type="ECO:0000256" key="1">
    <source>
        <dbReference type="SAM" id="MobiDB-lite"/>
    </source>
</evidence>
<evidence type="ECO:0000313" key="3">
    <source>
        <dbReference type="EMBL" id="GAA2230594.1"/>
    </source>
</evidence>
<gene>
    <name evidence="3" type="ORF">GCM10010104_25120</name>
</gene>
<dbReference type="InterPro" id="IPR006119">
    <property type="entry name" value="Resolv_N"/>
</dbReference>
<dbReference type="EMBL" id="BAAART010000055">
    <property type="protein sequence ID" value="GAA2230594.1"/>
    <property type="molecule type" value="Genomic_DNA"/>
</dbReference>
<accession>A0ABN3DGE4</accession>
<dbReference type="PROSITE" id="PS51736">
    <property type="entry name" value="RECOMBINASES_3"/>
    <property type="match status" value="1"/>
</dbReference>
<feature type="domain" description="Resolvase/invertase-type recombinase catalytic" evidence="2">
    <location>
        <begin position="1"/>
        <end position="21"/>
    </location>
</feature>
<proteinExistence type="predicted"/>
<protein>
    <recommendedName>
        <fullName evidence="2">Resolvase/invertase-type recombinase catalytic domain-containing protein</fullName>
    </recommendedName>
</protein>
<name>A0ABN3DGE4_9ACTN</name>
<dbReference type="RefSeq" id="WP_234847155.1">
    <property type="nucleotide sequence ID" value="NZ_BAAART010000055.1"/>
</dbReference>
<comment type="caution">
    <text evidence="3">The sequence shown here is derived from an EMBL/GenBank/DDBJ whole genome shotgun (WGS) entry which is preliminary data.</text>
</comment>
<organism evidence="3 4">
    <name type="scientific">Streptomyces indiaensis</name>
    <dbReference type="NCBI Taxonomy" id="284033"/>
    <lineage>
        <taxon>Bacteria</taxon>
        <taxon>Bacillati</taxon>
        <taxon>Actinomycetota</taxon>
        <taxon>Actinomycetes</taxon>
        <taxon>Kitasatosporales</taxon>
        <taxon>Streptomycetaceae</taxon>
        <taxon>Streptomyces</taxon>
    </lineage>
</organism>
<dbReference type="Proteomes" id="UP001501474">
    <property type="component" value="Unassembled WGS sequence"/>
</dbReference>
<reference evidence="3 4" key="1">
    <citation type="journal article" date="2019" name="Int. J. Syst. Evol. Microbiol.">
        <title>The Global Catalogue of Microorganisms (GCM) 10K type strain sequencing project: providing services to taxonomists for standard genome sequencing and annotation.</title>
        <authorList>
            <consortium name="The Broad Institute Genomics Platform"/>
            <consortium name="The Broad Institute Genome Sequencing Center for Infectious Disease"/>
            <person name="Wu L."/>
            <person name="Ma J."/>
        </authorList>
    </citation>
    <scope>NUCLEOTIDE SEQUENCE [LARGE SCALE GENOMIC DNA]</scope>
    <source>
        <strain evidence="3 4">JCM 3053</strain>
    </source>
</reference>
<feature type="region of interest" description="Disordered" evidence="1">
    <location>
        <begin position="1"/>
        <end position="24"/>
    </location>
</feature>
<feature type="compositionally biased region" description="Basic and acidic residues" evidence="1">
    <location>
        <begin position="1"/>
        <end position="18"/>
    </location>
</feature>
<evidence type="ECO:0000259" key="2">
    <source>
        <dbReference type="PROSITE" id="PS51736"/>
    </source>
</evidence>
<keyword evidence="4" id="KW-1185">Reference proteome</keyword>
<sequence>MEREYFRDRTLEGRESARKRGKIIGSADVTDESMLSMAPHLRDRRRIRRDFDKRLVTATGARKGRHLSPATVMPMLREHNAPAATAAGA</sequence>
<feature type="region of interest" description="Disordered" evidence="1">
    <location>
        <begin position="59"/>
        <end position="89"/>
    </location>
</feature>
<evidence type="ECO:0000313" key="4">
    <source>
        <dbReference type="Proteomes" id="UP001501474"/>
    </source>
</evidence>